<dbReference type="Pfam" id="PF03235">
    <property type="entry name" value="GmrSD_N"/>
    <property type="match status" value="1"/>
</dbReference>
<keyword evidence="4" id="KW-1185">Reference proteome</keyword>
<accession>A0ABV7ZEF9</accession>
<gene>
    <name evidence="3" type="ORF">ACFOPX_00170</name>
</gene>
<feature type="domain" description="GmrSD restriction endonucleases C-terminal" evidence="2">
    <location>
        <begin position="375"/>
        <end position="497"/>
    </location>
</feature>
<evidence type="ECO:0000313" key="3">
    <source>
        <dbReference type="EMBL" id="MFC3846953.1"/>
    </source>
</evidence>
<dbReference type="InterPro" id="IPR004919">
    <property type="entry name" value="GmrSD_N"/>
</dbReference>
<reference evidence="4" key="1">
    <citation type="journal article" date="2019" name="Int. J. Syst. Evol. Microbiol.">
        <title>The Global Catalogue of Microorganisms (GCM) 10K type strain sequencing project: providing services to taxonomists for standard genome sequencing and annotation.</title>
        <authorList>
            <consortium name="The Broad Institute Genomics Platform"/>
            <consortium name="The Broad Institute Genome Sequencing Center for Infectious Disease"/>
            <person name="Wu L."/>
            <person name="Ma J."/>
        </authorList>
    </citation>
    <scope>NUCLEOTIDE SEQUENCE [LARGE SCALE GENOMIC DNA]</scope>
    <source>
        <strain evidence="4">CCUG 53816</strain>
    </source>
</reference>
<evidence type="ECO:0000259" key="2">
    <source>
        <dbReference type="Pfam" id="PF07510"/>
    </source>
</evidence>
<dbReference type="EMBL" id="JBHRZO010000001">
    <property type="protein sequence ID" value="MFC3846953.1"/>
    <property type="molecule type" value="Genomic_DNA"/>
</dbReference>
<sequence>MYSFQGVKEQYIIDGQQRTTTFVLLLRAMHAKLSNENNTNIKGVIDSIQSCLWRVDHITKEPDYNAPHLRSEAVADEERAILERILKEGLPTEELIDDKNASNYEKNYRYFCQQLDEFAKEHPNSFHAFCVCVLRACIVLPIGCEGPDGEMSLEFALRIFHILNARGLPLNDADIFKSVIFTYRKGQEREAFIQRWKELEQVADIEFLFRQYMHVVRAQKGDKNREIALRTFFLNKHKQMLQDGSIMRNIETLDRFWREEEVCSKYSLKSLQFYDILYLTESEYWKCLDSAYYMYCLERGKDYFKNCEEFLMRLCAHLLLYSISKKTISFKNVIYNAYTSLYKTGTMDFHAESKDILEGRILSARKSERNFRDLFNTSSKSSKKLTKVLLALNMYLKYPQEAVGICDQAQIEHIFPQTTQWRRNYTGWDKTKAKPFIESIGNKILLEKPLNIKASNGYFDDKKVQYAKSNFAEAQALARLPQSDWLQQDIEARNEEIYTRLHTFFKQYAI</sequence>
<feature type="domain" description="GmrSD restriction endonucleases N-terminal" evidence="1">
    <location>
        <begin position="8"/>
        <end position="181"/>
    </location>
</feature>
<name>A0ABV7ZEF9_9HELI</name>
<dbReference type="Pfam" id="PF07510">
    <property type="entry name" value="GmrSD_C"/>
    <property type="match status" value="1"/>
</dbReference>
<dbReference type="RefSeq" id="WP_199767607.1">
    <property type="nucleotide sequence ID" value="NZ_FZMF01000012.1"/>
</dbReference>
<dbReference type="PANTHER" id="PTHR35149:SF1">
    <property type="entry name" value="DUF5655 DOMAIN-CONTAINING PROTEIN"/>
    <property type="match status" value="1"/>
</dbReference>
<dbReference type="InterPro" id="IPR011089">
    <property type="entry name" value="GmrSD_C"/>
</dbReference>
<proteinExistence type="predicted"/>
<protein>
    <submittedName>
        <fullName evidence="3">DUF262 domain-containing protein</fullName>
    </submittedName>
</protein>
<evidence type="ECO:0000313" key="4">
    <source>
        <dbReference type="Proteomes" id="UP001595783"/>
    </source>
</evidence>
<dbReference type="PANTHER" id="PTHR35149">
    <property type="entry name" value="SLL5132 PROTEIN"/>
    <property type="match status" value="1"/>
</dbReference>
<comment type="caution">
    <text evidence="3">The sequence shown here is derived from an EMBL/GenBank/DDBJ whole genome shotgun (WGS) entry which is preliminary data.</text>
</comment>
<dbReference type="Proteomes" id="UP001595783">
    <property type="component" value="Unassembled WGS sequence"/>
</dbReference>
<evidence type="ECO:0000259" key="1">
    <source>
        <dbReference type="Pfam" id="PF03235"/>
    </source>
</evidence>
<organism evidence="3 4">
    <name type="scientific">Helicobacter baculiformis</name>
    <dbReference type="NCBI Taxonomy" id="427351"/>
    <lineage>
        <taxon>Bacteria</taxon>
        <taxon>Pseudomonadati</taxon>
        <taxon>Campylobacterota</taxon>
        <taxon>Epsilonproteobacteria</taxon>
        <taxon>Campylobacterales</taxon>
        <taxon>Helicobacteraceae</taxon>
        <taxon>Helicobacter</taxon>
    </lineage>
</organism>